<sequence>MEKNSDPEYVQVCLTIRHYSAVCFAMRTLFLTLSVGLAVVGFGIIPQESFLVKATAKVFGFLATCFFWACEKNAVRYMSHMQERAAELEKLLGYRLWSGMPQSVYWFVGLSVVTPLAYGVIALFWLYAMIFVR</sequence>
<protein>
    <submittedName>
        <fullName evidence="2">Uncharacterized protein</fullName>
    </submittedName>
</protein>
<comment type="caution">
    <text evidence="2">The sequence shown here is derived from an EMBL/GenBank/DDBJ whole genome shotgun (WGS) entry which is preliminary data.</text>
</comment>
<name>A0A2T4TZS2_9BACT</name>
<evidence type="ECO:0000313" key="2">
    <source>
        <dbReference type="EMBL" id="PTL36617.1"/>
    </source>
</evidence>
<organism evidence="2 3">
    <name type="scientific">Candidatus Methylomirabilis limnetica</name>
    <dbReference type="NCBI Taxonomy" id="2033718"/>
    <lineage>
        <taxon>Bacteria</taxon>
        <taxon>Candidatus Methylomirabilota</taxon>
        <taxon>Candidatus Methylomirabilia</taxon>
        <taxon>Candidatus Methylomirabilales</taxon>
        <taxon>Candidatus Methylomirabilaceae</taxon>
        <taxon>Candidatus Methylomirabilis</taxon>
    </lineage>
</organism>
<accession>A0A2T4TZS2</accession>
<feature type="transmembrane region" description="Helical" evidence="1">
    <location>
        <begin position="21"/>
        <end position="44"/>
    </location>
</feature>
<dbReference type="EMBL" id="NVQC01000013">
    <property type="protein sequence ID" value="PTL36617.1"/>
    <property type="molecule type" value="Genomic_DNA"/>
</dbReference>
<keyword evidence="1" id="KW-1133">Transmembrane helix</keyword>
<gene>
    <name evidence="2" type="ORF">CLG94_02745</name>
</gene>
<dbReference type="AlphaFoldDB" id="A0A2T4TZS2"/>
<reference evidence="2 3" key="1">
    <citation type="submission" date="2017-09" db="EMBL/GenBank/DDBJ databases">
        <title>Bloom of a denitrifying methanotroph, Candidatus Methylomirabilis limnetica, in a deep stratified lake.</title>
        <authorList>
            <person name="Graf J.S."/>
            <person name="Marchant H.K."/>
            <person name="Tienken D."/>
            <person name="Hach P.F."/>
            <person name="Brand A."/>
            <person name="Schubert C.J."/>
            <person name="Kuypers M.M."/>
            <person name="Milucka J."/>
        </authorList>
    </citation>
    <scope>NUCLEOTIDE SEQUENCE [LARGE SCALE GENOMIC DNA]</scope>
    <source>
        <strain evidence="2 3">Zug</strain>
    </source>
</reference>
<keyword evidence="1" id="KW-0472">Membrane</keyword>
<proteinExistence type="predicted"/>
<keyword evidence="3" id="KW-1185">Reference proteome</keyword>
<keyword evidence="1" id="KW-0812">Transmembrane</keyword>
<reference evidence="3" key="2">
    <citation type="journal article" date="2018" name="Environ. Microbiol.">
        <title>Bloom of a denitrifying methanotroph, 'Candidatus Methylomirabilis limnetica', in a deep stratified lake.</title>
        <authorList>
            <person name="Graf J.S."/>
            <person name="Mayr M.J."/>
            <person name="Marchant H.K."/>
            <person name="Tienken D."/>
            <person name="Hach P.F."/>
            <person name="Brand A."/>
            <person name="Schubert C.J."/>
            <person name="Kuypers M.M."/>
            <person name="Milucka J."/>
        </authorList>
    </citation>
    <scope>NUCLEOTIDE SEQUENCE [LARGE SCALE GENOMIC DNA]</scope>
    <source>
        <strain evidence="3">Zug</strain>
    </source>
</reference>
<feature type="transmembrane region" description="Helical" evidence="1">
    <location>
        <begin position="104"/>
        <end position="128"/>
    </location>
</feature>
<evidence type="ECO:0000256" key="1">
    <source>
        <dbReference type="SAM" id="Phobius"/>
    </source>
</evidence>
<evidence type="ECO:0000313" key="3">
    <source>
        <dbReference type="Proteomes" id="UP000241436"/>
    </source>
</evidence>
<dbReference type="RefSeq" id="WP_107561367.1">
    <property type="nucleotide sequence ID" value="NZ_NVQC01000013.1"/>
</dbReference>
<dbReference type="Proteomes" id="UP000241436">
    <property type="component" value="Unassembled WGS sequence"/>
</dbReference>